<feature type="compositionally biased region" description="Polar residues" evidence="1">
    <location>
        <begin position="14"/>
        <end position="35"/>
    </location>
</feature>
<feature type="compositionally biased region" description="Polar residues" evidence="1">
    <location>
        <begin position="68"/>
        <end position="78"/>
    </location>
</feature>
<evidence type="ECO:0000259" key="2">
    <source>
        <dbReference type="Pfam" id="PF13699"/>
    </source>
</evidence>
<feature type="domain" description="eCIS core" evidence="2">
    <location>
        <begin position="242"/>
        <end position="319"/>
    </location>
</feature>
<feature type="region of interest" description="Disordered" evidence="1">
    <location>
        <begin position="1"/>
        <end position="247"/>
    </location>
</feature>
<feature type="region of interest" description="Disordered" evidence="1">
    <location>
        <begin position="316"/>
        <end position="335"/>
    </location>
</feature>
<protein>
    <submittedName>
        <fullName evidence="3">DUF4157 domain-containing protein</fullName>
    </submittedName>
</protein>
<proteinExistence type="predicted"/>
<feature type="compositionally biased region" description="Basic and acidic residues" evidence="1">
    <location>
        <begin position="1"/>
        <end position="10"/>
    </location>
</feature>
<dbReference type="KEGG" id="oxy:HCG48_07465"/>
<keyword evidence="4" id="KW-1185">Reference proteome</keyword>
<feature type="compositionally biased region" description="Basic and acidic residues" evidence="1">
    <location>
        <begin position="324"/>
        <end position="335"/>
    </location>
</feature>
<name>A0A6H1TW63_9CYAN</name>
<evidence type="ECO:0000313" key="3">
    <source>
        <dbReference type="EMBL" id="QIZ70436.1"/>
    </source>
</evidence>
<evidence type="ECO:0000313" key="4">
    <source>
        <dbReference type="Proteomes" id="UP000500857"/>
    </source>
</evidence>
<reference evidence="3 4" key="1">
    <citation type="submission" date="2020-04" db="EMBL/GenBank/DDBJ databases">
        <authorList>
            <person name="Basu S."/>
            <person name="Maruthanayagam V."/>
            <person name="Chakraborty S."/>
            <person name="Pramanik A."/>
            <person name="Mukherjee J."/>
            <person name="Brink B."/>
        </authorList>
    </citation>
    <scope>NUCLEOTIDE SEQUENCE [LARGE SCALE GENOMIC DNA]</scope>
    <source>
        <strain evidence="3 4">AP17</strain>
    </source>
</reference>
<dbReference type="EMBL" id="CP051167">
    <property type="protein sequence ID" value="QIZ70436.1"/>
    <property type="molecule type" value="Genomic_DNA"/>
</dbReference>
<dbReference type="RefSeq" id="WP_168568591.1">
    <property type="nucleotide sequence ID" value="NZ_CP051167.1"/>
</dbReference>
<dbReference type="AlphaFoldDB" id="A0A6H1TW63"/>
<dbReference type="Pfam" id="PF13699">
    <property type="entry name" value="eCIS_core"/>
    <property type="match status" value="1"/>
</dbReference>
<dbReference type="InterPro" id="IPR025295">
    <property type="entry name" value="eCIS_core_dom"/>
</dbReference>
<feature type="compositionally biased region" description="Basic and acidic residues" evidence="1">
    <location>
        <begin position="43"/>
        <end position="54"/>
    </location>
</feature>
<sequence>MKTRAHEIQKKSRSQQSATNISTQLQSRPFAVQTQSSPESEEEHSPDRGDRVEPLSHNLSEIAIVPSATHTAPIQTKLTVGPPNDQYEQEADRVAAQVVNQISNANSASATQRKPIQRQSPRPGMGEEETKGPIPGAAEEDEIQPKSLVQRQSPRPGMGEEETKGPIPGAAEEDEIQPKSLVQRQSPRPGMGEEETKGPIPGAAEEDEIQPKSLVQRRTNAKGTADENIEQSIEQTRGSGQPLEDNVRAPMENAFGANFGGVRIHNNAQSDNLNKSLQARAFTTGQDIHFSQGAYNPNSKSGQELLAHELTHVVQQSGGALQTKGEEGAKVSRKK</sequence>
<evidence type="ECO:0000256" key="1">
    <source>
        <dbReference type="SAM" id="MobiDB-lite"/>
    </source>
</evidence>
<feature type="compositionally biased region" description="Polar residues" evidence="1">
    <location>
        <begin position="230"/>
        <end position="239"/>
    </location>
</feature>
<gene>
    <name evidence="3" type="ORF">HCG48_07465</name>
</gene>
<organism evidence="3 4">
    <name type="scientific">Oxynema aestuarii AP17</name>
    <dbReference type="NCBI Taxonomy" id="2064643"/>
    <lineage>
        <taxon>Bacteria</taxon>
        <taxon>Bacillati</taxon>
        <taxon>Cyanobacteriota</taxon>
        <taxon>Cyanophyceae</taxon>
        <taxon>Oscillatoriophycideae</taxon>
        <taxon>Oscillatoriales</taxon>
        <taxon>Oscillatoriaceae</taxon>
        <taxon>Oxynema</taxon>
        <taxon>Oxynema aestuarii</taxon>
    </lineage>
</organism>
<dbReference type="Proteomes" id="UP000500857">
    <property type="component" value="Chromosome"/>
</dbReference>
<accession>A0A6H1TW63</accession>
<feature type="compositionally biased region" description="Polar residues" evidence="1">
    <location>
        <begin position="98"/>
        <end position="120"/>
    </location>
</feature>